<evidence type="ECO:0000256" key="1">
    <source>
        <dbReference type="SAM" id="Phobius"/>
    </source>
</evidence>
<dbReference type="EMBL" id="FOMT01000004">
    <property type="protein sequence ID" value="SFE83286.1"/>
    <property type="molecule type" value="Genomic_DNA"/>
</dbReference>
<proteinExistence type="predicted"/>
<dbReference type="InterPro" id="IPR006675">
    <property type="entry name" value="HDIG_dom"/>
</dbReference>
<feature type="transmembrane region" description="Helical" evidence="1">
    <location>
        <begin position="201"/>
        <end position="219"/>
    </location>
</feature>
<feature type="transmembrane region" description="Helical" evidence="1">
    <location>
        <begin position="102"/>
        <end position="120"/>
    </location>
</feature>
<name>A0A1I2DS09_9BACL</name>
<dbReference type="RefSeq" id="WP_091188412.1">
    <property type="nucleotide sequence ID" value="NZ_FOMT01000004.1"/>
</dbReference>
<dbReference type="AlphaFoldDB" id="A0A1I2DS09"/>
<feature type="transmembrane region" description="Helical" evidence="1">
    <location>
        <begin position="171"/>
        <end position="189"/>
    </location>
</feature>
<feature type="transmembrane region" description="Helical" evidence="1">
    <location>
        <begin position="40"/>
        <end position="64"/>
    </location>
</feature>
<feature type="transmembrane region" description="Helical" evidence="1">
    <location>
        <begin position="71"/>
        <end position="90"/>
    </location>
</feature>
<evidence type="ECO:0000259" key="2">
    <source>
        <dbReference type="PROSITE" id="PS51831"/>
    </source>
</evidence>
<dbReference type="PANTHER" id="PTHR43155:SF2">
    <property type="entry name" value="CYCLIC DI-GMP PHOSPHODIESTERASE PA4108"/>
    <property type="match status" value="1"/>
</dbReference>
<feature type="domain" description="HD" evidence="2">
    <location>
        <begin position="296"/>
        <end position="418"/>
    </location>
</feature>
<keyword evidence="1" id="KW-0472">Membrane</keyword>
<dbReference type="PROSITE" id="PS51832">
    <property type="entry name" value="HD_GYP"/>
    <property type="match status" value="1"/>
</dbReference>
<accession>A0A1I2DS09</accession>
<dbReference type="PROSITE" id="PS51831">
    <property type="entry name" value="HD"/>
    <property type="match status" value="1"/>
</dbReference>
<dbReference type="Pfam" id="PF13487">
    <property type="entry name" value="HD_5"/>
    <property type="match status" value="1"/>
</dbReference>
<sequence length="469" mass="52606">MSNQAKIYLYLLLSLAVPLILFIVLHTNPAWDYHLHSPGGHFYVVSIVSGAAFALAVAVGVAAIRLRNLKISFLSLSFVSLAALFLVHGLSTPRHADHATALPSNAAQMSILLAVMWLWLSSMSSDRRIIGWLSAHQRWLLPIWTASIAVICALLWLFSDQMSWLQMKQEPIKWAATVLIIGLNGWTMYRYLETYLSTRFPLQLAIVYSSGWMIGAQFINVTGKMWMVSWWIYHLLLLASVIAMVVGIYYQYRSSGSYTMSLKQLFQNDPKEWIHGYMSPAVQELIRTTETRDAYTAGHNYRVALYAIQLGEELGLKRDQLRAIAQGGIVHDIGKLIVPDHILNKPGKLTPEEREVIEKHPVTGFNLCRRLGFMQEELAVIRSHHERWDGSGYPDALSGDNIPLLARVTAVADVYDALTSSRSYRAALSHEEAISIICKERGKHFDPLCVDALVRIAGEKGWAFKASAG</sequence>
<protein>
    <submittedName>
        <fullName evidence="4">HDIG domain-containing protein</fullName>
    </submittedName>
</protein>
<keyword evidence="1" id="KW-0812">Transmembrane</keyword>
<dbReference type="SMART" id="SM00471">
    <property type="entry name" value="HDc"/>
    <property type="match status" value="1"/>
</dbReference>
<gene>
    <name evidence="4" type="ORF">SAMN05216378_4245</name>
</gene>
<dbReference type="Gene3D" id="1.10.3210.10">
    <property type="entry name" value="Hypothetical protein af1432"/>
    <property type="match status" value="1"/>
</dbReference>
<dbReference type="SUPFAM" id="SSF109604">
    <property type="entry name" value="HD-domain/PDEase-like"/>
    <property type="match status" value="1"/>
</dbReference>
<dbReference type="InterPro" id="IPR006674">
    <property type="entry name" value="HD_domain"/>
</dbReference>
<feature type="transmembrane region" description="Helical" evidence="1">
    <location>
        <begin position="140"/>
        <end position="159"/>
    </location>
</feature>
<reference evidence="5" key="1">
    <citation type="submission" date="2016-10" db="EMBL/GenBank/DDBJ databases">
        <authorList>
            <person name="Varghese N."/>
            <person name="Submissions S."/>
        </authorList>
    </citation>
    <scope>NUCLEOTIDE SEQUENCE [LARGE SCALE GENOMIC DNA]</scope>
    <source>
        <strain evidence="5">CGMCC 1.10784</strain>
    </source>
</reference>
<feature type="transmembrane region" description="Helical" evidence="1">
    <location>
        <begin position="231"/>
        <end position="250"/>
    </location>
</feature>
<dbReference type="Proteomes" id="UP000198855">
    <property type="component" value="Unassembled WGS sequence"/>
</dbReference>
<evidence type="ECO:0000313" key="4">
    <source>
        <dbReference type="EMBL" id="SFE83286.1"/>
    </source>
</evidence>
<keyword evidence="1" id="KW-1133">Transmembrane helix</keyword>
<feature type="transmembrane region" description="Helical" evidence="1">
    <location>
        <begin position="7"/>
        <end position="28"/>
    </location>
</feature>
<keyword evidence="5" id="KW-1185">Reference proteome</keyword>
<dbReference type="InterPro" id="IPR003607">
    <property type="entry name" value="HD/PDEase_dom"/>
</dbReference>
<dbReference type="NCBIfam" id="TIGR00277">
    <property type="entry name" value="HDIG"/>
    <property type="match status" value="1"/>
</dbReference>
<dbReference type="OrthoDB" id="9759601at2"/>
<evidence type="ECO:0000259" key="3">
    <source>
        <dbReference type="PROSITE" id="PS51832"/>
    </source>
</evidence>
<dbReference type="InterPro" id="IPR037522">
    <property type="entry name" value="HD_GYP_dom"/>
</dbReference>
<dbReference type="STRING" id="1045775.SAMN05216378_4245"/>
<organism evidence="4 5">
    <name type="scientific">Paenibacillus catalpae</name>
    <dbReference type="NCBI Taxonomy" id="1045775"/>
    <lineage>
        <taxon>Bacteria</taxon>
        <taxon>Bacillati</taxon>
        <taxon>Bacillota</taxon>
        <taxon>Bacilli</taxon>
        <taxon>Bacillales</taxon>
        <taxon>Paenibacillaceae</taxon>
        <taxon>Paenibacillus</taxon>
    </lineage>
</organism>
<feature type="domain" description="HD-GYP" evidence="3">
    <location>
        <begin position="274"/>
        <end position="469"/>
    </location>
</feature>
<evidence type="ECO:0000313" key="5">
    <source>
        <dbReference type="Proteomes" id="UP000198855"/>
    </source>
</evidence>
<dbReference type="PANTHER" id="PTHR43155">
    <property type="entry name" value="CYCLIC DI-GMP PHOSPHODIESTERASE PA4108-RELATED"/>
    <property type="match status" value="1"/>
</dbReference>
<dbReference type="CDD" id="cd00077">
    <property type="entry name" value="HDc"/>
    <property type="match status" value="1"/>
</dbReference>